<dbReference type="InterPro" id="IPR037099">
    <property type="entry name" value="Fum_R/Succ_DH_flav-like_C_sf"/>
</dbReference>
<dbReference type="AlphaFoldDB" id="A0A0A2AEJ1"/>
<organism evidence="9 10">
    <name type="scientific">Prochlorococcus marinus str. MIT 9314</name>
    <dbReference type="NCBI Taxonomy" id="167548"/>
    <lineage>
        <taxon>Bacteria</taxon>
        <taxon>Bacillati</taxon>
        <taxon>Cyanobacteriota</taxon>
        <taxon>Cyanophyceae</taxon>
        <taxon>Synechococcales</taxon>
        <taxon>Prochlorococcaceae</taxon>
        <taxon>Prochlorococcus</taxon>
    </lineage>
</organism>
<proteinExistence type="predicted"/>
<dbReference type="SUPFAM" id="SSF46977">
    <property type="entry name" value="Succinate dehydrogenase/fumarate reductase flavoprotein C-terminal domain"/>
    <property type="match status" value="1"/>
</dbReference>
<dbReference type="STRING" id="167548.EU98_1830"/>
<name>A0A0A2AEJ1_PROMR</name>
<dbReference type="PRINTS" id="PR00368">
    <property type="entry name" value="FADPNR"/>
</dbReference>
<feature type="active site" description="Proton acceptor" evidence="5">
    <location>
        <position position="284"/>
    </location>
</feature>
<comment type="caution">
    <text evidence="9">The sequence shown here is derived from an EMBL/GenBank/DDBJ whole genome shotgun (WGS) entry which is preliminary data.</text>
</comment>
<evidence type="ECO:0000313" key="10">
    <source>
        <dbReference type="Proteomes" id="UP000030533"/>
    </source>
</evidence>
<feature type="domain" description="FAD-dependent oxidoreductase 2 FAD-binding" evidence="7">
    <location>
        <begin position="9"/>
        <end position="390"/>
    </location>
</feature>
<dbReference type="FunFam" id="3.90.700.10:FF:000005">
    <property type="entry name" value="Succinate dehydrogenase flavoprotein subunit"/>
    <property type="match status" value="1"/>
</dbReference>
<evidence type="ECO:0000259" key="7">
    <source>
        <dbReference type="Pfam" id="PF00890"/>
    </source>
</evidence>
<dbReference type="Gene3D" id="1.20.58.100">
    <property type="entry name" value="Fumarate reductase/succinate dehydrogenase flavoprotein-like, C-terminal domain"/>
    <property type="match status" value="1"/>
</dbReference>
<dbReference type="RefSeq" id="WP_032516453.1">
    <property type="nucleotide sequence ID" value="NZ_JNAO01000013.1"/>
</dbReference>
<keyword evidence="6" id="KW-0175">Coiled coil</keyword>
<evidence type="ECO:0000256" key="5">
    <source>
        <dbReference type="PIRSR" id="PIRSR000171-1"/>
    </source>
</evidence>
<sequence length="578" mass="64108">MDNNTDSTDILVIGCGGSGLRAAIEAKQNNLTVKVLGKRSKNDSHTVLAAGGINASFGNLDFEDSWEQHFADTYLEGYEIGDPAAIELMARNAPDSVKEIDSWGANFKKLYNGKFDQRYFGAHTFRRTCFSGDYTGKSILNALLQKASLLDIQIHDSEYVTDLLISENKCFGAMSFDIFSGERTIHLANAVILCTGGHTRIWKKSSSRKMENTGDGLFLGLKSGCELIDMEMVQFHPTGMLFPEDIEGTLVTEAVRGEGGRLFNAMGERFMKNYDIERLELSTRDLVAKANYTEIQEGRGTVRGGVLLDISHIKKDTIISRIPSTYKQFLEFQNIDISKTPMEVAPTAHYSMGGISVKAASHSTDIEGLFAAGEVAGGLHGANRLGGNSLAEILVFGKIAGAYASKYSKSSSYKDAPLSIIKSAHENIEKKLKKGSEDANSLQNQLRDLMWEHCGVVKKRESLKEGLNKINILKNKLMHICIRENNICDLIKTFDIEASLMTAEATILSALTRNESRGAHNRDDYPRKDKKGFFNTKVKLKDNKLEIRKSNLNKPSKELLKIIKETKEINNFSDKLLE</sequence>
<keyword evidence="3" id="KW-0274">FAD</keyword>
<dbReference type="InterPro" id="IPR030664">
    <property type="entry name" value="SdhA/FrdA/AprA"/>
</dbReference>
<dbReference type="PANTHER" id="PTHR11632">
    <property type="entry name" value="SUCCINATE DEHYDROGENASE 2 FLAVOPROTEIN SUBUNIT"/>
    <property type="match status" value="1"/>
</dbReference>
<dbReference type="PIRSF" id="PIRSF000171">
    <property type="entry name" value="SDHA_APRA_LASPO"/>
    <property type="match status" value="1"/>
</dbReference>
<dbReference type="Gene3D" id="3.90.700.10">
    <property type="entry name" value="Succinate dehydrogenase/fumarate reductase flavoprotein, catalytic domain"/>
    <property type="match status" value="1"/>
</dbReference>
<feature type="coiled-coil region" evidence="6">
    <location>
        <begin position="425"/>
        <end position="452"/>
    </location>
</feature>
<dbReference type="eggNOG" id="COG1053">
    <property type="taxonomic scope" value="Bacteria"/>
</dbReference>
<dbReference type="SUPFAM" id="SSF56425">
    <property type="entry name" value="Succinate dehydrogenase/fumarate reductase flavoprotein, catalytic domain"/>
    <property type="match status" value="1"/>
</dbReference>
<dbReference type="InterPro" id="IPR003953">
    <property type="entry name" value="FAD-dep_OxRdtase_2_FAD-bd"/>
</dbReference>
<evidence type="ECO:0000256" key="4">
    <source>
        <dbReference type="ARBA" id="ARBA00023002"/>
    </source>
</evidence>
<dbReference type="PRINTS" id="PR00411">
    <property type="entry name" value="PNDRDTASEI"/>
</dbReference>
<evidence type="ECO:0000256" key="1">
    <source>
        <dbReference type="ARBA" id="ARBA00001974"/>
    </source>
</evidence>
<dbReference type="Gene3D" id="3.50.50.60">
    <property type="entry name" value="FAD/NAD(P)-binding domain"/>
    <property type="match status" value="1"/>
</dbReference>
<dbReference type="EMBL" id="JNAO01000013">
    <property type="protein sequence ID" value="KGG00298.1"/>
    <property type="molecule type" value="Genomic_DNA"/>
</dbReference>
<keyword evidence="2" id="KW-0285">Flavoprotein</keyword>
<dbReference type="InterPro" id="IPR027477">
    <property type="entry name" value="Succ_DH/fumarate_Rdtase_cat_sf"/>
</dbReference>
<dbReference type="GO" id="GO:0033765">
    <property type="term" value="F:steroid dehydrogenase activity, acting on the CH-CH group of donors"/>
    <property type="evidence" value="ECO:0007669"/>
    <property type="project" value="UniProtKB-ARBA"/>
</dbReference>
<evidence type="ECO:0000256" key="3">
    <source>
        <dbReference type="ARBA" id="ARBA00022827"/>
    </source>
</evidence>
<keyword evidence="4" id="KW-0560">Oxidoreductase</keyword>
<reference evidence="10" key="1">
    <citation type="journal article" date="2014" name="Sci. Data">
        <title>Genomes of diverse isolates of the marine cyanobacterium Prochlorococcus.</title>
        <authorList>
            <person name="Biller S."/>
            <person name="Berube P."/>
            <person name="Thompson J."/>
            <person name="Kelly L."/>
            <person name="Roggensack S."/>
            <person name="Awad L."/>
            <person name="Roache-Johnson K."/>
            <person name="Ding H."/>
            <person name="Giovannoni S.J."/>
            <person name="Moore L.R."/>
            <person name="Chisholm S.W."/>
        </authorList>
    </citation>
    <scope>NUCLEOTIDE SEQUENCE [LARGE SCALE GENOMIC DNA]</scope>
    <source>
        <strain evidence="10">MIT 9314</strain>
    </source>
</reference>
<protein>
    <submittedName>
        <fullName evidence="9">Succinate dehydrogenase flavoprotein subunit</fullName>
    </submittedName>
</protein>
<dbReference type="Pfam" id="PF02910">
    <property type="entry name" value="Succ_DH_flav_C"/>
    <property type="match status" value="1"/>
</dbReference>
<comment type="cofactor">
    <cofactor evidence="1">
        <name>FAD</name>
        <dbReference type="ChEBI" id="CHEBI:57692"/>
    </cofactor>
</comment>
<dbReference type="Proteomes" id="UP000030533">
    <property type="component" value="Unassembled WGS sequence"/>
</dbReference>
<dbReference type="PANTHER" id="PTHR11632:SF51">
    <property type="entry name" value="SUCCINATE DEHYDROGENASE [UBIQUINONE] FLAVOPROTEIN SUBUNIT, MITOCHONDRIAL"/>
    <property type="match status" value="1"/>
</dbReference>
<gene>
    <name evidence="9" type="ORF">EU98_1830</name>
</gene>
<evidence type="ECO:0000259" key="8">
    <source>
        <dbReference type="Pfam" id="PF02910"/>
    </source>
</evidence>
<dbReference type="Pfam" id="PF00890">
    <property type="entry name" value="FAD_binding_2"/>
    <property type="match status" value="1"/>
</dbReference>
<dbReference type="SUPFAM" id="SSF51905">
    <property type="entry name" value="FAD/NAD(P)-binding domain"/>
    <property type="match status" value="1"/>
</dbReference>
<dbReference type="InterPro" id="IPR036188">
    <property type="entry name" value="FAD/NAD-bd_sf"/>
</dbReference>
<evidence type="ECO:0000256" key="2">
    <source>
        <dbReference type="ARBA" id="ARBA00022630"/>
    </source>
</evidence>
<accession>A0A0A2AEJ1</accession>
<evidence type="ECO:0000313" key="9">
    <source>
        <dbReference type="EMBL" id="KGG00298.1"/>
    </source>
</evidence>
<feature type="domain" description="Fumarate reductase/succinate dehydrogenase flavoprotein-like C-terminal" evidence="8">
    <location>
        <begin position="444"/>
        <end position="547"/>
    </location>
</feature>
<dbReference type="InterPro" id="IPR015939">
    <property type="entry name" value="Fum_Rdtase/Succ_DH_flav-like_C"/>
</dbReference>
<evidence type="ECO:0000256" key="6">
    <source>
        <dbReference type="SAM" id="Coils"/>
    </source>
</evidence>